<name>A0A3B1BYU4_9ZZZZ</name>
<dbReference type="CDD" id="cd00082">
    <property type="entry name" value="HisKA"/>
    <property type="match status" value="1"/>
</dbReference>
<evidence type="ECO:0000256" key="5">
    <source>
        <dbReference type="ARBA" id="ARBA00022777"/>
    </source>
</evidence>
<dbReference type="InterPro" id="IPR000014">
    <property type="entry name" value="PAS"/>
</dbReference>
<dbReference type="PRINTS" id="PR00344">
    <property type="entry name" value="BCTRLSENSOR"/>
</dbReference>
<protein>
    <recommendedName>
        <fullName evidence="2">histidine kinase</fullName>
        <ecNumber evidence="2">2.7.13.3</ecNumber>
    </recommendedName>
</protein>
<dbReference type="PROSITE" id="PS50113">
    <property type="entry name" value="PAC"/>
    <property type="match status" value="1"/>
</dbReference>
<evidence type="ECO:0000256" key="8">
    <source>
        <dbReference type="SAM" id="Phobius"/>
    </source>
</evidence>
<dbReference type="InterPro" id="IPR035965">
    <property type="entry name" value="PAS-like_dom_sf"/>
</dbReference>
<evidence type="ECO:0000256" key="3">
    <source>
        <dbReference type="ARBA" id="ARBA00022553"/>
    </source>
</evidence>
<dbReference type="GO" id="GO:0000155">
    <property type="term" value="F:phosphorelay sensor kinase activity"/>
    <property type="evidence" value="ECO:0007669"/>
    <property type="project" value="InterPro"/>
</dbReference>
<evidence type="ECO:0000256" key="4">
    <source>
        <dbReference type="ARBA" id="ARBA00022679"/>
    </source>
</evidence>
<gene>
    <name evidence="11" type="ORF">MNBD_IGNAVI01-1300</name>
</gene>
<dbReference type="InterPro" id="IPR050736">
    <property type="entry name" value="Sensor_HK_Regulatory"/>
</dbReference>
<feature type="transmembrane region" description="Helical" evidence="8">
    <location>
        <begin position="89"/>
        <end position="110"/>
    </location>
</feature>
<keyword evidence="5" id="KW-0418">Kinase</keyword>
<keyword evidence="8" id="KW-0812">Transmembrane</keyword>
<evidence type="ECO:0000259" key="10">
    <source>
        <dbReference type="PROSITE" id="PS50113"/>
    </source>
</evidence>
<dbReference type="SMART" id="SM00388">
    <property type="entry name" value="HisKA"/>
    <property type="match status" value="1"/>
</dbReference>
<dbReference type="SMART" id="SM00387">
    <property type="entry name" value="HATPase_c"/>
    <property type="match status" value="1"/>
</dbReference>
<dbReference type="Gene3D" id="1.10.287.130">
    <property type="match status" value="1"/>
</dbReference>
<evidence type="ECO:0000256" key="6">
    <source>
        <dbReference type="ARBA" id="ARBA00023012"/>
    </source>
</evidence>
<dbReference type="InterPro" id="IPR003661">
    <property type="entry name" value="HisK_dim/P_dom"/>
</dbReference>
<dbReference type="InterPro" id="IPR005467">
    <property type="entry name" value="His_kinase_dom"/>
</dbReference>
<dbReference type="SUPFAM" id="SSF47384">
    <property type="entry name" value="Homodimeric domain of signal transducing histidine kinase"/>
    <property type="match status" value="1"/>
</dbReference>
<dbReference type="InterPro" id="IPR036890">
    <property type="entry name" value="HATPase_C_sf"/>
</dbReference>
<feature type="transmembrane region" description="Helical" evidence="8">
    <location>
        <begin position="29"/>
        <end position="51"/>
    </location>
</feature>
<dbReference type="EMBL" id="UOGD01000079">
    <property type="protein sequence ID" value="VAX17483.1"/>
    <property type="molecule type" value="Genomic_DNA"/>
</dbReference>
<dbReference type="PROSITE" id="PS50109">
    <property type="entry name" value="HIS_KIN"/>
    <property type="match status" value="1"/>
</dbReference>
<evidence type="ECO:0000313" key="11">
    <source>
        <dbReference type="EMBL" id="VAX17483.1"/>
    </source>
</evidence>
<proteinExistence type="predicted"/>
<dbReference type="NCBIfam" id="TIGR00229">
    <property type="entry name" value="sensory_box"/>
    <property type="match status" value="1"/>
</dbReference>
<keyword evidence="6" id="KW-0902">Two-component regulatory system</keyword>
<sequence length="566" mass="64409">MQLKAIEKKFRSVGFSESVNFFDDENRNLLITPLQVIASLVIIVGIFSLIFEVKYFADFTLDIYFGRVIATIIGFCVLALTYTSIGKKYPVFLIHLLLLTIIGSFASIILLVPKSIFVNSQLLALIIFTAALFLSWDIRNQIILAIYYNVLFAISILLNDSSIYFLPNFYTTFVFVLFISIMSIVATTVNYKLRQRLVNQTTEAQEYLEYATEGIFKVDMDYHFKGVNSSFVQLLKFPTKKEMYQTTTLKELFKSPSLFEEFEVLIKNNSLVIDYETKFRNFEGNIIDVMINAKIRKNRKGQEQFIEGSIYDITNRKEAEEKIKEYNRELEKLNNNKDKFFSIVAHDLMTPFTALLGYSEILIGEYKELDRATIGKFASDINTVAGKAHGLLENLLNWTRIQTDRVIFNPVEFNLHPIVEDIFHFNSENAKVKSITLVNNVELTELVYADVNMLSTVLRNLISNSIKFTGENGRISVATEVINGTMEVSVIDNGIGMSSIDVNRLFDENFQHSGTGTHNEKGTGLGLILCKEFVEKHGGTIRAESRLGEGTRIFFTIGTKGLIDQE</sequence>
<dbReference type="AlphaFoldDB" id="A0A3B1BYU4"/>
<dbReference type="SUPFAM" id="SSF55785">
    <property type="entry name" value="PYP-like sensor domain (PAS domain)"/>
    <property type="match status" value="1"/>
</dbReference>
<evidence type="ECO:0000256" key="1">
    <source>
        <dbReference type="ARBA" id="ARBA00000085"/>
    </source>
</evidence>
<feature type="coiled-coil region" evidence="7">
    <location>
        <begin position="316"/>
        <end position="343"/>
    </location>
</feature>
<feature type="transmembrane region" description="Helical" evidence="8">
    <location>
        <begin position="116"/>
        <end position="134"/>
    </location>
</feature>
<keyword evidence="8" id="KW-1133">Transmembrane helix</keyword>
<feature type="transmembrane region" description="Helical" evidence="8">
    <location>
        <begin position="63"/>
        <end position="82"/>
    </location>
</feature>
<dbReference type="PANTHER" id="PTHR43711">
    <property type="entry name" value="TWO-COMPONENT HISTIDINE KINASE"/>
    <property type="match status" value="1"/>
</dbReference>
<dbReference type="InterPro" id="IPR003594">
    <property type="entry name" value="HATPase_dom"/>
</dbReference>
<keyword evidence="3" id="KW-0597">Phosphoprotein</keyword>
<dbReference type="Pfam" id="PF02518">
    <property type="entry name" value="HATPase_c"/>
    <property type="match status" value="1"/>
</dbReference>
<comment type="catalytic activity">
    <reaction evidence="1">
        <text>ATP + protein L-histidine = ADP + protein N-phospho-L-histidine.</text>
        <dbReference type="EC" id="2.7.13.3"/>
    </reaction>
</comment>
<dbReference type="SUPFAM" id="SSF55874">
    <property type="entry name" value="ATPase domain of HSP90 chaperone/DNA topoisomerase II/histidine kinase"/>
    <property type="match status" value="1"/>
</dbReference>
<dbReference type="InterPro" id="IPR036097">
    <property type="entry name" value="HisK_dim/P_sf"/>
</dbReference>
<dbReference type="InterPro" id="IPR000700">
    <property type="entry name" value="PAS-assoc_C"/>
</dbReference>
<keyword evidence="7" id="KW-0175">Coiled coil</keyword>
<keyword evidence="4" id="KW-0808">Transferase</keyword>
<dbReference type="Gene3D" id="3.30.565.10">
    <property type="entry name" value="Histidine kinase-like ATPase, C-terminal domain"/>
    <property type="match status" value="1"/>
</dbReference>
<dbReference type="EC" id="2.7.13.3" evidence="2"/>
<keyword evidence="8" id="KW-0472">Membrane</keyword>
<feature type="domain" description="PAC" evidence="10">
    <location>
        <begin position="273"/>
        <end position="325"/>
    </location>
</feature>
<evidence type="ECO:0000259" key="9">
    <source>
        <dbReference type="PROSITE" id="PS50109"/>
    </source>
</evidence>
<feature type="domain" description="Histidine kinase" evidence="9">
    <location>
        <begin position="343"/>
        <end position="561"/>
    </location>
</feature>
<dbReference type="Gene3D" id="3.30.450.20">
    <property type="entry name" value="PAS domain"/>
    <property type="match status" value="1"/>
</dbReference>
<evidence type="ECO:0000256" key="2">
    <source>
        <dbReference type="ARBA" id="ARBA00012438"/>
    </source>
</evidence>
<evidence type="ECO:0000256" key="7">
    <source>
        <dbReference type="SAM" id="Coils"/>
    </source>
</evidence>
<dbReference type="PANTHER" id="PTHR43711:SF31">
    <property type="entry name" value="HISTIDINE KINASE"/>
    <property type="match status" value="1"/>
</dbReference>
<feature type="transmembrane region" description="Helical" evidence="8">
    <location>
        <begin position="146"/>
        <end position="166"/>
    </location>
</feature>
<accession>A0A3B1BYU4</accession>
<reference evidence="11" key="1">
    <citation type="submission" date="2018-06" db="EMBL/GenBank/DDBJ databases">
        <authorList>
            <person name="Zhirakovskaya E."/>
        </authorList>
    </citation>
    <scope>NUCLEOTIDE SEQUENCE</scope>
</reference>
<organism evidence="11">
    <name type="scientific">hydrothermal vent metagenome</name>
    <dbReference type="NCBI Taxonomy" id="652676"/>
    <lineage>
        <taxon>unclassified sequences</taxon>
        <taxon>metagenomes</taxon>
        <taxon>ecological metagenomes</taxon>
    </lineage>
</organism>
<feature type="transmembrane region" description="Helical" evidence="8">
    <location>
        <begin position="172"/>
        <end position="191"/>
    </location>
</feature>
<dbReference type="InterPro" id="IPR004358">
    <property type="entry name" value="Sig_transdc_His_kin-like_C"/>
</dbReference>